<keyword evidence="4" id="KW-1185">Reference proteome</keyword>
<gene>
    <name evidence="3" type="ORF">FN846DRAFT_36160</name>
</gene>
<sequence>MKFTTILHLTVLITAVSAIPNGNNGFRNNRFKNGQNGGNASANKGGASTSASASASASTAAATSAAGSSALTLLQANVQSASDATGQSGTAEAGQSNSATDPANFINFCTGKTLTNGAQVTGGSCNGIVMGDIPSQNNMISSIITSPTPGQNIAANTPFTVSVKVTNLVAGSFTNPANTYYAAPQALSGGKIVGHTHVTIQKISDTNFNPTTPPDATTFAFFKGINDAGDGKGDLQAQVTQGLPAGFYRVCTMTSASNHQPVLMPVAQRGAQDDCQKFSVGQGGKK</sequence>
<evidence type="ECO:0000256" key="1">
    <source>
        <dbReference type="SAM" id="MobiDB-lite"/>
    </source>
</evidence>
<dbReference type="OrthoDB" id="2336871at2759"/>
<feature type="signal peptide" evidence="2">
    <location>
        <begin position="1"/>
        <end position="18"/>
    </location>
</feature>
<name>A0A5J5FA05_9PEZI</name>
<evidence type="ECO:0000313" key="3">
    <source>
        <dbReference type="EMBL" id="KAA8913858.1"/>
    </source>
</evidence>
<organism evidence="3 4">
    <name type="scientific">Sphaerosporella brunnea</name>
    <dbReference type="NCBI Taxonomy" id="1250544"/>
    <lineage>
        <taxon>Eukaryota</taxon>
        <taxon>Fungi</taxon>
        <taxon>Dikarya</taxon>
        <taxon>Ascomycota</taxon>
        <taxon>Pezizomycotina</taxon>
        <taxon>Pezizomycetes</taxon>
        <taxon>Pezizales</taxon>
        <taxon>Pyronemataceae</taxon>
        <taxon>Sphaerosporella</taxon>
    </lineage>
</organism>
<reference evidence="3 4" key="1">
    <citation type="submission" date="2019-09" db="EMBL/GenBank/DDBJ databases">
        <title>Draft genome of the ectomycorrhizal ascomycete Sphaerosporella brunnea.</title>
        <authorList>
            <consortium name="DOE Joint Genome Institute"/>
            <person name="Benucci G.M."/>
            <person name="Marozzi G."/>
            <person name="Antonielli L."/>
            <person name="Sanchez S."/>
            <person name="Marco P."/>
            <person name="Wang X."/>
            <person name="Falini L.B."/>
            <person name="Barry K."/>
            <person name="Haridas S."/>
            <person name="Lipzen A."/>
            <person name="Labutti K."/>
            <person name="Grigoriev I.V."/>
            <person name="Murat C."/>
            <person name="Martin F."/>
            <person name="Albertini E."/>
            <person name="Donnini D."/>
            <person name="Bonito G."/>
        </authorList>
    </citation>
    <scope>NUCLEOTIDE SEQUENCE [LARGE SCALE GENOMIC DNA]</scope>
    <source>
        <strain evidence="3 4">Sb_GMNB300</strain>
    </source>
</reference>
<feature type="region of interest" description="Disordered" evidence="1">
    <location>
        <begin position="27"/>
        <end position="51"/>
    </location>
</feature>
<dbReference type="InterPro" id="IPR053216">
    <property type="entry name" value="Appressorial_penetr-assoc"/>
</dbReference>
<accession>A0A5J5FA05</accession>
<evidence type="ECO:0008006" key="5">
    <source>
        <dbReference type="Google" id="ProtNLM"/>
    </source>
</evidence>
<evidence type="ECO:0000256" key="2">
    <source>
        <dbReference type="SAM" id="SignalP"/>
    </source>
</evidence>
<dbReference type="PANTHER" id="PTHR34587:SF2">
    <property type="entry name" value="G-PROTEIN COUPLED RECEPTORS FAMILY 1 PROFILE DOMAIN-CONTAINING PROTEIN"/>
    <property type="match status" value="1"/>
</dbReference>
<dbReference type="Proteomes" id="UP000326924">
    <property type="component" value="Unassembled WGS sequence"/>
</dbReference>
<protein>
    <recommendedName>
        <fullName evidence="5">Ribosomal protein s17</fullName>
    </recommendedName>
</protein>
<evidence type="ECO:0000313" key="4">
    <source>
        <dbReference type="Proteomes" id="UP000326924"/>
    </source>
</evidence>
<comment type="caution">
    <text evidence="3">The sequence shown here is derived from an EMBL/GenBank/DDBJ whole genome shotgun (WGS) entry which is preliminary data.</text>
</comment>
<feature type="chain" id="PRO_5023906272" description="Ribosomal protein s17" evidence="2">
    <location>
        <begin position="19"/>
        <end position="286"/>
    </location>
</feature>
<dbReference type="InParanoid" id="A0A5J5FA05"/>
<proteinExistence type="predicted"/>
<keyword evidence="2" id="KW-0732">Signal</keyword>
<dbReference type="AlphaFoldDB" id="A0A5J5FA05"/>
<dbReference type="EMBL" id="VXIS01000011">
    <property type="protein sequence ID" value="KAA8913858.1"/>
    <property type="molecule type" value="Genomic_DNA"/>
</dbReference>
<dbReference type="PANTHER" id="PTHR34587">
    <property type="entry name" value="VWFA DOMAIN-CONTAINING PROTEIN"/>
    <property type="match status" value="1"/>
</dbReference>